<comment type="caution">
    <text evidence="2">The sequence shown here is derived from an EMBL/GenBank/DDBJ whole genome shotgun (WGS) entry which is preliminary data.</text>
</comment>
<name>A0A066W2P6_TILAU</name>
<gene>
    <name evidence="2" type="ORF">K437DRAFT_256088</name>
</gene>
<evidence type="ECO:0000256" key="1">
    <source>
        <dbReference type="SAM" id="MobiDB-lite"/>
    </source>
</evidence>
<accession>A0A066W2P6</accession>
<dbReference type="InParanoid" id="A0A066W2P6"/>
<evidence type="ECO:0000313" key="3">
    <source>
        <dbReference type="Proteomes" id="UP000027361"/>
    </source>
</evidence>
<organism evidence="2 3">
    <name type="scientific">Tilletiaria anomala (strain ATCC 24038 / CBS 436.72 / UBC 951)</name>
    <dbReference type="NCBI Taxonomy" id="1037660"/>
    <lineage>
        <taxon>Eukaryota</taxon>
        <taxon>Fungi</taxon>
        <taxon>Dikarya</taxon>
        <taxon>Basidiomycota</taxon>
        <taxon>Ustilaginomycotina</taxon>
        <taxon>Exobasidiomycetes</taxon>
        <taxon>Georgefischeriales</taxon>
        <taxon>Tilletiariaceae</taxon>
        <taxon>Tilletiaria</taxon>
    </lineage>
</organism>
<dbReference type="AlphaFoldDB" id="A0A066W2P6"/>
<protein>
    <submittedName>
        <fullName evidence="2">Uncharacterized protein</fullName>
    </submittedName>
</protein>
<dbReference type="RefSeq" id="XP_013243679.1">
    <property type="nucleotide sequence ID" value="XM_013388225.1"/>
</dbReference>
<keyword evidence="3" id="KW-1185">Reference proteome</keyword>
<dbReference type="Proteomes" id="UP000027361">
    <property type="component" value="Unassembled WGS sequence"/>
</dbReference>
<dbReference type="GeneID" id="25264321"/>
<feature type="region of interest" description="Disordered" evidence="1">
    <location>
        <begin position="1"/>
        <end position="20"/>
    </location>
</feature>
<sequence>MSRGETPGPHVAPSIAHRQGRRSTTYLTLSNVYAARSVGSRARITGAPKRASLFLAFTQTNLFSWPQSLGHEQTNELPTDRTQEQIFISEEPHQVRHAVATGSLRDATRHKQALDDPRPFRPLFCSIASTRSQSFRSSCHLRPCLGGTT</sequence>
<proteinExistence type="predicted"/>
<dbReference type="HOGENOM" id="CLU_1750972_0_0_1"/>
<reference evidence="2 3" key="1">
    <citation type="submission" date="2014-05" db="EMBL/GenBank/DDBJ databases">
        <title>Draft genome sequence of a rare smut relative, Tilletiaria anomala UBC 951.</title>
        <authorList>
            <consortium name="DOE Joint Genome Institute"/>
            <person name="Toome M."/>
            <person name="Kuo A."/>
            <person name="Henrissat B."/>
            <person name="Lipzen A."/>
            <person name="Tritt A."/>
            <person name="Yoshinaga Y."/>
            <person name="Zane M."/>
            <person name="Barry K."/>
            <person name="Grigoriev I.V."/>
            <person name="Spatafora J.W."/>
            <person name="Aimea M.C."/>
        </authorList>
    </citation>
    <scope>NUCLEOTIDE SEQUENCE [LARGE SCALE GENOMIC DNA]</scope>
    <source>
        <strain evidence="2 3">UBC 951</strain>
    </source>
</reference>
<dbReference type="EMBL" id="JMSN01000033">
    <property type="protein sequence ID" value="KDN46813.1"/>
    <property type="molecule type" value="Genomic_DNA"/>
</dbReference>
<evidence type="ECO:0000313" key="2">
    <source>
        <dbReference type="EMBL" id="KDN46813.1"/>
    </source>
</evidence>